<dbReference type="SUPFAM" id="SSF53448">
    <property type="entry name" value="Nucleotide-diphospho-sugar transferases"/>
    <property type="match status" value="1"/>
</dbReference>
<evidence type="ECO:0000256" key="1">
    <source>
        <dbReference type="ARBA" id="ARBA00022842"/>
    </source>
</evidence>
<reference evidence="3 4" key="1">
    <citation type="journal article" date="2019" name="Int. J. Syst. Evol. Microbiol.">
        <title>The Global Catalogue of Microorganisms (GCM) 10K type strain sequencing project: providing services to taxonomists for standard genome sequencing and annotation.</title>
        <authorList>
            <consortium name="The Broad Institute Genomics Platform"/>
            <consortium name="The Broad Institute Genome Sequencing Center for Infectious Disease"/>
            <person name="Wu L."/>
            <person name="Ma J."/>
        </authorList>
    </citation>
    <scope>NUCLEOTIDE SEQUENCE [LARGE SCALE GENOMIC DNA]</scope>
    <source>
        <strain evidence="3 4">JCM 15421</strain>
    </source>
</reference>
<dbReference type="PANTHER" id="PTHR43777">
    <property type="entry name" value="MOLYBDENUM COFACTOR CYTIDYLYLTRANSFERASE"/>
    <property type="match status" value="1"/>
</dbReference>
<proteinExistence type="predicted"/>
<keyword evidence="1" id="KW-0460">Magnesium</keyword>
<dbReference type="InterPro" id="IPR029044">
    <property type="entry name" value="Nucleotide-diphossugar_trans"/>
</dbReference>
<dbReference type="EMBL" id="BAAAEU010000006">
    <property type="protein sequence ID" value="GAA0711792.1"/>
    <property type="molecule type" value="Genomic_DNA"/>
</dbReference>
<evidence type="ECO:0000313" key="4">
    <source>
        <dbReference type="Proteomes" id="UP001501523"/>
    </source>
</evidence>
<name>A0ABN1IFD5_9GAMM</name>
<protein>
    <recommendedName>
        <fullName evidence="2">MobA-like NTP transferase domain-containing protein</fullName>
    </recommendedName>
</protein>
<gene>
    <name evidence="3" type="ORF">GCM10009105_13910</name>
</gene>
<dbReference type="PANTHER" id="PTHR43777:SF1">
    <property type="entry name" value="MOLYBDENUM COFACTOR CYTIDYLYLTRANSFERASE"/>
    <property type="match status" value="1"/>
</dbReference>
<dbReference type="CDD" id="cd04182">
    <property type="entry name" value="GT_2_like_f"/>
    <property type="match status" value="1"/>
</dbReference>
<keyword evidence="4" id="KW-1185">Reference proteome</keyword>
<sequence length="207" mass="21695">MMRAPDAGAPGAQHDVARDHPEHAAILLAAGASTRLGHAKQLVEIDGEPLLRRVARALLATAPRELVIVLGHDADRMRDALMGLPLRTIVADDHASGLSASLRAGVAALDPHCAGALIALTDQPALDATHLLVLCDAWRAAPEHAVASAYADVLGVPALLPRAWFAEIAKLHGDVGARELLRAREGDVVAIAAPALERDLDTPTDLR</sequence>
<evidence type="ECO:0000259" key="2">
    <source>
        <dbReference type="Pfam" id="PF12804"/>
    </source>
</evidence>
<organism evidence="3 4">
    <name type="scientific">Dokdonella soli</name>
    <dbReference type="NCBI Taxonomy" id="529810"/>
    <lineage>
        <taxon>Bacteria</taxon>
        <taxon>Pseudomonadati</taxon>
        <taxon>Pseudomonadota</taxon>
        <taxon>Gammaproteobacteria</taxon>
        <taxon>Lysobacterales</taxon>
        <taxon>Rhodanobacteraceae</taxon>
        <taxon>Dokdonella</taxon>
    </lineage>
</organism>
<comment type="caution">
    <text evidence="3">The sequence shown here is derived from an EMBL/GenBank/DDBJ whole genome shotgun (WGS) entry which is preliminary data.</text>
</comment>
<dbReference type="Gene3D" id="3.90.550.10">
    <property type="entry name" value="Spore Coat Polysaccharide Biosynthesis Protein SpsA, Chain A"/>
    <property type="match status" value="1"/>
</dbReference>
<evidence type="ECO:0000313" key="3">
    <source>
        <dbReference type="EMBL" id="GAA0711792.1"/>
    </source>
</evidence>
<feature type="domain" description="MobA-like NTP transferase" evidence="2">
    <location>
        <begin position="25"/>
        <end position="184"/>
    </location>
</feature>
<accession>A0ABN1IFD5</accession>
<dbReference type="Proteomes" id="UP001501523">
    <property type="component" value="Unassembled WGS sequence"/>
</dbReference>
<dbReference type="InterPro" id="IPR025877">
    <property type="entry name" value="MobA-like_NTP_Trfase"/>
</dbReference>
<dbReference type="Pfam" id="PF12804">
    <property type="entry name" value="NTP_transf_3"/>
    <property type="match status" value="1"/>
</dbReference>